<dbReference type="Gene3D" id="1.10.287.470">
    <property type="entry name" value="Helix hairpin bin"/>
    <property type="match status" value="1"/>
</dbReference>
<reference evidence="3 4" key="1">
    <citation type="submission" date="2018-08" db="EMBL/GenBank/DDBJ databases">
        <authorList>
            <person name="Khan S.A."/>
            <person name="Jeon C.O."/>
            <person name="Chun B.H."/>
            <person name="Jeong S.E."/>
        </authorList>
    </citation>
    <scope>NUCLEOTIDE SEQUENCE [LARGE SCALE GENOMIC DNA]</scope>
    <source>
        <strain evidence="3 4">S-16</strain>
    </source>
</reference>
<sequence length="254" mass="27208">MTRFVGPACFFFSVPLLLTLNSAFAQTSPLAADKDGRIRTQLSARNAVTVSAEIAARVASMPLREGDAFRAGQQLVGFDCALLQSQQRKAEATVEAAQAVVQSNQRMAELNSIGKFEVEQAQARLKEAQAEAAGSKLLVSRCSIAAPFSGRVAKRHAAAHQYVAPGNPLLDIVETGQLELQMIVPSKWLAWLKPGSVFTVDVEELGKSYPAKVQRLGAQIDPVSQTVPVYGVMDGSQPGLLPGMSGWAVFAQRK</sequence>
<dbReference type="OrthoDB" id="9778796at2"/>
<accession>A0A3N7HQY2</accession>
<dbReference type="RefSeq" id="WP_124541938.1">
    <property type="nucleotide sequence ID" value="NZ_QUSW01000005.1"/>
</dbReference>
<dbReference type="GO" id="GO:0015562">
    <property type="term" value="F:efflux transmembrane transporter activity"/>
    <property type="evidence" value="ECO:0007669"/>
    <property type="project" value="TreeGrafter"/>
</dbReference>
<gene>
    <name evidence="3" type="ORF">DZC73_18945</name>
</gene>
<evidence type="ECO:0000313" key="3">
    <source>
        <dbReference type="EMBL" id="RQP23191.1"/>
    </source>
</evidence>
<keyword evidence="2" id="KW-0732">Signal</keyword>
<dbReference type="SUPFAM" id="SSF111369">
    <property type="entry name" value="HlyD-like secretion proteins"/>
    <property type="match status" value="1"/>
</dbReference>
<dbReference type="PANTHER" id="PTHR30469">
    <property type="entry name" value="MULTIDRUG RESISTANCE PROTEIN MDTA"/>
    <property type="match status" value="1"/>
</dbReference>
<evidence type="ECO:0000313" key="4">
    <source>
        <dbReference type="Proteomes" id="UP000267464"/>
    </source>
</evidence>
<dbReference type="NCBIfam" id="TIGR01730">
    <property type="entry name" value="RND_mfp"/>
    <property type="match status" value="1"/>
</dbReference>
<protein>
    <submittedName>
        <fullName evidence="3">Efflux RND transporter periplasmic adaptor subunit</fullName>
    </submittedName>
</protein>
<evidence type="ECO:0000256" key="1">
    <source>
        <dbReference type="ARBA" id="ARBA00009477"/>
    </source>
</evidence>
<keyword evidence="4" id="KW-1185">Reference proteome</keyword>
<dbReference type="PANTHER" id="PTHR30469:SF15">
    <property type="entry name" value="HLYD FAMILY OF SECRETION PROTEINS"/>
    <property type="match status" value="1"/>
</dbReference>
<dbReference type="InterPro" id="IPR006143">
    <property type="entry name" value="RND_pump_MFP"/>
</dbReference>
<feature type="signal peptide" evidence="2">
    <location>
        <begin position="1"/>
        <end position="25"/>
    </location>
</feature>
<comment type="caution">
    <text evidence="3">The sequence shown here is derived from an EMBL/GenBank/DDBJ whole genome shotgun (WGS) entry which is preliminary data.</text>
</comment>
<dbReference type="Proteomes" id="UP000267464">
    <property type="component" value="Unassembled WGS sequence"/>
</dbReference>
<organism evidence="3 4">
    <name type="scientific">Piscinibacter terrae</name>
    <dbReference type="NCBI Taxonomy" id="2496871"/>
    <lineage>
        <taxon>Bacteria</taxon>
        <taxon>Pseudomonadati</taxon>
        <taxon>Pseudomonadota</taxon>
        <taxon>Betaproteobacteria</taxon>
        <taxon>Burkholderiales</taxon>
        <taxon>Sphaerotilaceae</taxon>
        <taxon>Piscinibacter</taxon>
    </lineage>
</organism>
<feature type="chain" id="PRO_5018224908" evidence="2">
    <location>
        <begin position="26"/>
        <end position="254"/>
    </location>
</feature>
<reference evidence="3 4" key="2">
    <citation type="submission" date="2018-12" db="EMBL/GenBank/DDBJ databases">
        <title>Rhizobacter gummiphilus sp. nov., a rubber-degrading bacterium isolated from the soil of a botanical garden in Japan.</title>
        <authorList>
            <person name="Shunsuke S.S."/>
        </authorList>
    </citation>
    <scope>NUCLEOTIDE SEQUENCE [LARGE SCALE GENOMIC DNA]</scope>
    <source>
        <strain evidence="3 4">S-16</strain>
    </source>
</reference>
<dbReference type="Gene3D" id="2.40.50.100">
    <property type="match status" value="1"/>
</dbReference>
<dbReference type="AlphaFoldDB" id="A0A3N7HQY2"/>
<comment type="similarity">
    <text evidence="1">Belongs to the membrane fusion protein (MFP) (TC 8.A.1) family.</text>
</comment>
<proteinExistence type="inferred from homology"/>
<dbReference type="GO" id="GO:1990281">
    <property type="term" value="C:efflux pump complex"/>
    <property type="evidence" value="ECO:0007669"/>
    <property type="project" value="TreeGrafter"/>
</dbReference>
<dbReference type="EMBL" id="QUSW01000005">
    <property type="protein sequence ID" value="RQP23191.1"/>
    <property type="molecule type" value="Genomic_DNA"/>
</dbReference>
<name>A0A3N7HQY2_9BURK</name>
<evidence type="ECO:0000256" key="2">
    <source>
        <dbReference type="SAM" id="SignalP"/>
    </source>
</evidence>
<dbReference type="Gene3D" id="2.40.30.170">
    <property type="match status" value="1"/>
</dbReference>